<dbReference type="Gene3D" id="1.10.287.1700">
    <property type="match status" value="1"/>
</dbReference>
<gene>
    <name evidence="1" type="ORF">ABC969_06810</name>
</gene>
<dbReference type="Proteomes" id="UP001404104">
    <property type="component" value="Unassembled WGS sequence"/>
</dbReference>
<name>A0ABU9XQN3_9SPHN</name>
<keyword evidence="2" id="KW-1185">Reference proteome</keyword>
<sequence>MKTPFDAAMRVRRREIERAQVVINRQIGQLLQIEQHQAALTARLAQEAAAAAVHHGPSAHAYLARMRQQRLHLAEQRAEADRQLAHMRAAAQAAYGDFKAIESAADAFRDDETRKIANGEQSHLDDVAATAIARLSRRPRA</sequence>
<accession>A0ABU9XQN3</accession>
<evidence type="ECO:0000313" key="1">
    <source>
        <dbReference type="EMBL" id="MEN2786132.1"/>
    </source>
</evidence>
<reference evidence="1 2" key="1">
    <citation type="submission" date="2024-05" db="EMBL/GenBank/DDBJ databases">
        <authorList>
            <person name="Liu Q."/>
            <person name="Xin Y.-H."/>
        </authorList>
    </citation>
    <scope>NUCLEOTIDE SEQUENCE [LARGE SCALE GENOMIC DNA]</scope>
    <source>
        <strain evidence="1 2">CGMCC 1.15349</strain>
    </source>
</reference>
<dbReference type="EMBL" id="JBDIMF010000002">
    <property type="protein sequence ID" value="MEN2786132.1"/>
    <property type="molecule type" value="Genomic_DNA"/>
</dbReference>
<evidence type="ECO:0008006" key="3">
    <source>
        <dbReference type="Google" id="ProtNLM"/>
    </source>
</evidence>
<comment type="caution">
    <text evidence="1">The sequence shown here is derived from an EMBL/GenBank/DDBJ whole genome shotgun (WGS) entry which is preliminary data.</text>
</comment>
<evidence type="ECO:0000313" key="2">
    <source>
        <dbReference type="Proteomes" id="UP001404104"/>
    </source>
</evidence>
<dbReference type="RefSeq" id="WP_345863935.1">
    <property type="nucleotide sequence ID" value="NZ_JBDIMF010000002.1"/>
</dbReference>
<proteinExistence type="predicted"/>
<protein>
    <recommendedName>
        <fullName evidence="3">Flagellar FliJ protein</fullName>
    </recommendedName>
</protein>
<organism evidence="1 2">
    <name type="scientific">Sphingomonas qilianensis</name>
    <dbReference type="NCBI Taxonomy" id="1736690"/>
    <lineage>
        <taxon>Bacteria</taxon>
        <taxon>Pseudomonadati</taxon>
        <taxon>Pseudomonadota</taxon>
        <taxon>Alphaproteobacteria</taxon>
        <taxon>Sphingomonadales</taxon>
        <taxon>Sphingomonadaceae</taxon>
        <taxon>Sphingomonas</taxon>
    </lineage>
</organism>
<dbReference type="InterPro" id="IPR053716">
    <property type="entry name" value="Flag_assembly_chemotaxis_eff"/>
</dbReference>